<dbReference type="Proteomes" id="UP000694389">
    <property type="component" value="Unassembled WGS sequence"/>
</dbReference>
<proteinExistence type="predicted"/>
<protein>
    <submittedName>
        <fullName evidence="2">Uncharacterized protein</fullName>
    </submittedName>
</protein>
<feature type="transmembrane region" description="Helical" evidence="1">
    <location>
        <begin position="77"/>
        <end position="107"/>
    </location>
</feature>
<name>A0A8C4E5A2_DICLA</name>
<sequence length="124" mass="14156">LLSLSITQLTSSGPETSLVLKCNMKNITDERKKKDTLQISDVYKRPLVSCDNTRLLPELVPFIHTLKKPGLTLLLTYSQFVCILGLNYTILFSSLYIALYSFIFLIYKELPFSRSPLSFSSVWI</sequence>
<reference evidence="2" key="2">
    <citation type="submission" date="2025-09" db="UniProtKB">
        <authorList>
            <consortium name="Ensembl"/>
        </authorList>
    </citation>
    <scope>IDENTIFICATION</scope>
</reference>
<reference evidence="2" key="1">
    <citation type="submission" date="2025-08" db="UniProtKB">
        <authorList>
            <consortium name="Ensembl"/>
        </authorList>
    </citation>
    <scope>IDENTIFICATION</scope>
</reference>
<keyword evidence="1" id="KW-0472">Membrane</keyword>
<accession>A0A8C4E5A2</accession>
<keyword evidence="1" id="KW-0812">Transmembrane</keyword>
<evidence type="ECO:0000313" key="2">
    <source>
        <dbReference type="Ensembl" id="ENSDLAP00005012662.1"/>
    </source>
</evidence>
<organism evidence="2 3">
    <name type="scientific">Dicentrarchus labrax</name>
    <name type="common">European seabass</name>
    <name type="synonym">Morone labrax</name>
    <dbReference type="NCBI Taxonomy" id="13489"/>
    <lineage>
        <taxon>Eukaryota</taxon>
        <taxon>Metazoa</taxon>
        <taxon>Chordata</taxon>
        <taxon>Craniata</taxon>
        <taxon>Vertebrata</taxon>
        <taxon>Euteleostomi</taxon>
        <taxon>Actinopterygii</taxon>
        <taxon>Neopterygii</taxon>
        <taxon>Teleostei</taxon>
        <taxon>Neoteleostei</taxon>
        <taxon>Acanthomorphata</taxon>
        <taxon>Eupercaria</taxon>
        <taxon>Moronidae</taxon>
        <taxon>Dicentrarchus</taxon>
    </lineage>
</organism>
<keyword evidence="1" id="KW-1133">Transmembrane helix</keyword>
<evidence type="ECO:0000256" key="1">
    <source>
        <dbReference type="SAM" id="Phobius"/>
    </source>
</evidence>
<evidence type="ECO:0000313" key="3">
    <source>
        <dbReference type="Proteomes" id="UP000694389"/>
    </source>
</evidence>
<dbReference type="AlphaFoldDB" id="A0A8C4E5A2"/>
<keyword evidence="3" id="KW-1185">Reference proteome</keyword>
<dbReference type="Ensembl" id="ENSDLAT00005013834.2">
    <property type="protein sequence ID" value="ENSDLAP00005012662.1"/>
    <property type="gene ID" value="ENSDLAG00005006449.2"/>
</dbReference>